<dbReference type="GO" id="GO:0006814">
    <property type="term" value="P:sodium ion transport"/>
    <property type="evidence" value="ECO:0007669"/>
    <property type="project" value="InterPro"/>
</dbReference>
<keyword evidence="6 8" id="KW-1133">Transmembrane helix</keyword>
<dbReference type="KEGG" id="hne:HNE_2445"/>
<dbReference type="EMBL" id="CP000158">
    <property type="protein sequence ID" value="ABI78226.1"/>
    <property type="molecule type" value="Genomic_DNA"/>
</dbReference>
<dbReference type="Pfam" id="PF13347">
    <property type="entry name" value="MFS_2"/>
    <property type="match status" value="1"/>
</dbReference>
<keyword evidence="7 8" id="KW-0472">Membrane</keyword>
<feature type="transmembrane region" description="Helical" evidence="8">
    <location>
        <begin position="188"/>
        <end position="208"/>
    </location>
</feature>
<evidence type="ECO:0000256" key="2">
    <source>
        <dbReference type="ARBA" id="ARBA00009617"/>
    </source>
</evidence>
<comment type="similarity">
    <text evidence="2">Belongs to the sodium:galactoside symporter (TC 2.A.2) family.</text>
</comment>
<dbReference type="GO" id="GO:0005886">
    <property type="term" value="C:plasma membrane"/>
    <property type="evidence" value="ECO:0007669"/>
    <property type="project" value="UniProtKB-SubCell"/>
</dbReference>
<feature type="transmembrane region" description="Helical" evidence="8">
    <location>
        <begin position="306"/>
        <end position="328"/>
    </location>
</feature>
<dbReference type="PANTHER" id="PTHR11328">
    <property type="entry name" value="MAJOR FACILITATOR SUPERFAMILY DOMAIN-CONTAINING PROTEIN"/>
    <property type="match status" value="1"/>
</dbReference>
<feature type="transmembrane region" description="Helical" evidence="8">
    <location>
        <begin position="50"/>
        <end position="74"/>
    </location>
</feature>
<evidence type="ECO:0000256" key="8">
    <source>
        <dbReference type="SAM" id="Phobius"/>
    </source>
</evidence>
<dbReference type="SUPFAM" id="SSF103473">
    <property type="entry name" value="MFS general substrate transporter"/>
    <property type="match status" value="1"/>
</dbReference>
<dbReference type="HOGENOM" id="CLU_027408_0_2_5"/>
<evidence type="ECO:0000256" key="1">
    <source>
        <dbReference type="ARBA" id="ARBA00004651"/>
    </source>
</evidence>
<protein>
    <submittedName>
        <fullName evidence="9">Sugar transporter, glycoside-pentoside-hexuronide (GPH):cation symporter family</fullName>
    </submittedName>
</protein>
<evidence type="ECO:0000256" key="4">
    <source>
        <dbReference type="ARBA" id="ARBA00022475"/>
    </source>
</evidence>
<gene>
    <name evidence="9" type="ordered locus">HNE_2445</name>
</gene>
<feature type="transmembrane region" description="Helical" evidence="8">
    <location>
        <begin position="148"/>
        <end position="168"/>
    </location>
</feature>
<feature type="transmembrane region" description="Helical" evidence="8">
    <location>
        <begin position="80"/>
        <end position="99"/>
    </location>
</feature>
<dbReference type="PANTHER" id="PTHR11328:SF24">
    <property type="entry name" value="MAJOR FACILITATOR SUPERFAMILY (MFS) PROFILE DOMAIN-CONTAINING PROTEIN"/>
    <property type="match status" value="1"/>
</dbReference>
<name>Q0BZF3_HYPNA</name>
<feature type="transmembrane region" description="Helical" evidence="8">
    <location>
        <begin position="405"/>
        <end position="432"/>
    </location>
</feature>
<keyword evidence="3" id="KW-0813">Transport</keyword>
<evidence type="ECO:0000256" key="6">
    <source>
        <dbReference type="ARBA" id="ARBA00022989"/>
    </source>
</evidence>
<keyword evidence="4" id="KW-1003">Cell membrane</keyword>
<feature type="transmembrane region" description="Helical" evidence="8">
    <location>
        <begin position="444"/>
        <end position="465"/>
    </location>
</feature>
<evidence type="ECO:0000313" key="10">
    <source>
        <dbReference type="Proteomes" id="UP000001959"/>
    </source>
</evidence>
<evidence type="ECO:0000256" key="7">
    <source>
        <dbReference type="ARBA" id="ARBA00023136"/>
    </source>
</evidence>
<feature type="transmembrane region" description="Helical" evidence="8">
    <location>
        <begin position="360"/>
        <end position="385"/>
    </location>
</feature>
<keyword evidence="10" id="KW-1185">Reference proteome</keyword>
<dbReference type="eggNOG" id="COG2211">
    <property type="taxonomic scope" value="Bacteria"/>
</dbReference>
<accession>Q0BZF3</accession>
<dbReference type="STRING" id="228405.HNE_2445"/>
<feature type="transmembrane region" description="Helical" evidence="8">
    <location>
        <begin position="272"/>
        <end position="294"/>
    </location>
</feature>
<dbReference type="CDD" id="cd17332">
    <property type="entry name" value="MFS_MelB_like"/>
    <property type="match status" value="1"/>
</dbReference>
<dbReference type="FunFam" id="1.20.1250.20:FF:000183">
    <property type="entry name" value="sodium-dependent lysophosphatidylcholine symporter 1 isoform X2"/>
    <property type="match status" value="1"/>
</dbReference>
<dbReference type="InterPro" id="IPR039672">
    <property type="entry name" value="MFS_2"/>
</dbReference>
<dbReference type="InterPro" id="IPR036259">
    <property type="entry name" value="MFS_trans_sf"/>
</dbReference>
<evidence type="ECO:0000313" key="9">
    <source>
        <dbReference type="EMBL" id="ABI78226.1"/>
    </source>
</evidence>
<feature type="transmembrane region" description="Helical" evidence="8">
    <location>
        <begin position="220"/>
        <end position="240"/>
    </location>
</feature>
<evidence type="ECO:0000256" key="3">
    <source>
        <dbReference type="ARBA" id="ARBA00022448"/>
    </source>
</evidence>
<dbReference type="NCBIfam" id="TIGR00792">
    <property type="entry name" value="gph"/>
    <property type="match status" value="1"/>
</dbReference>
<dbReference type="AlphaFoldDB" id="Q0BZF3"/>
<organism evidence="9 10">
    <name type="scientific">Hyphomonas neptunium (strain ATCC 15444)</name>
    <dbReference type="NCBI Taxonomy" id="228405"/>
    <lineage>
        <taxon>Bacteria</taxon>
        <taxon>Pseudomonadati</taxon>
        <taxon>Pseudomonadota</taxon>
        <taxon>Alphaproteobacteria</taxon>
        <taxon>Hyphomonadales</taxon>
        <taxon>Hyphomonadaceae</taxon>
        <taxon>Hyphomonas</taxon>
    </lineage>
</organism>
<keyword evidence="9" id="KW-0762">Sugar transport</keyword>
<reference evidence="9 10" key="1">
    <citation type="journal article" date="2006" name="J. Bacteriol.">
        <title>Comparative genomic evidence for a close relationship between the dimorphic prosthecate bacteria Hyphomonas neptunium and Caulobacter crescentus.</title>
        <authorList>
            <person name="Badger J.H."/>
            <person name="Hoover T.R."/>
            <person name="Brun Y.V."/>
            <person name="Weiner R.M."/>
            <person name="Laub M.T."/>
            <person name="Alexandre G."/>
            <person name="Mrazek J."/>
            <person name="Ren Q."/>
            <person name="Paulsen I.T."/>
            <person name="Nelson K.E."/>
            <person name="Khouri H.M."/>
            <person name="Radune D."/>
            <person name="Sosa J."/>
            <person name="Dodson R.J."/>
            <person name="Sullivan S.A."/>
            <person name="Rosovitz M.J."/>
            <person name="Madupu R."/>
            <person name="Brinkac L.M."/>
            <person name="Durkin A.S."/>
            <person name="Daugherty S.C."/>
            <person name="Kothari S.P."/>
            <person name="Giglio M.G."/>
            <person name="Zhou L."/>
            <person name="Haft D.H."/>
            <person name="Selengut J.D."/>
            <person name="Davidsen T.M."/>
            <person name="Yang Q."/>
            <person name="Zafar N."/>
            <person name="Ward N.L."/>
        </authorList>
    </citation>
    <scope>NUCLEOTIDE SEQUENCE [LARGE SCALE GENOMIC DNA]</scope>
    <source>
        <strain evidence="9 10">ATCC 15444</strain>
    </source>
</reference>
<feature type="transmembrane region" description="Helical" evidence="8">
    <location>
        <begin position="335"/>
        <end position="354"/>
    </location>
</feature>
<dbReference type="Gene3D" id="1.20.1250.20">
    <property type="entry name" value="MFS general substrate transporter like domains"/>
    <property type="match status" value="2"/>
</dbReference>
<comment type="subcellular location">
    <subcellularLocation>
        <location evidence="1">Cell membrane</location>
        <topology evidence="1">Multi-pass membrane protein</topology>
    </subcellularLocation>
</comment>
<dbReference type="InterPro" id="IPR001927">
    <property type="entry name" value="Na/Gal_symport"/>
</dbReference>
<dbReference type="GO" id="GO:0015293">
    <property type="term" value="F:symporter activity"/>
    <property type="evidence" value="ECO:0007669"/>
    <property type="project" value="InterPro"/>
</dbReference>
<evidence type="ECO:0000256" key="5">
    <source>
        <dbReference type="ARBA" id="ARBA00022692"/>
    </source>
</evidence>
<dbReference type="GO" id="GO:0008643">
    <property type="term" value="P:carbohydrate transport"/>
    <property type="evidence" value="ECO:0007669"/>
    <property type="project" value="InterPro"/>
</dbReference>
<keyword evidence="5 8" id="KW-0812">Transmembrane</keyword>
<feature type="transmembrane region" description="Helical" evidence="8">
    <location>
        <begin position="120"/>
        <end position="136"/>
    </location>
</feature>
<proteinExistence type="inferred from homology"/>
<dbReference type="Proteomes" id="UP000001959">
    <property type="component" value="Chromosome"/>
</dbReference>
<sequence length="492" mass="53263">MGRVTGKIHPACRLLLARSAPVCGICAPVMTQPLTTATKKQAQVPLKARIGFGVGDFGFLLVWQGTALFLMYFYTDVLGISPVMAGTIYMVAMIWDAVTDPVFAAMADRTRSSMGMYRPWLLYGAVPFGIAYPLAFSGPGSLPIDPVIWALATHIFLRTAYTVVSMPFNSLQARLTSDGEERSVLAGFRMVGAASGGLAVVFLTPILVQTFGEGREAQAYFISACISGALATLALLYCFYSMREPDAQPAASDSFLGDLKSIFPMFLANPPLIRVFAIIVLGSVCLGMFGKNMLYHFKYDLQRPELTVIALVLPAILLVLTVPFWVWVSKRSSKRFALAMGTLVSLTGYLLFFFNFENWLWLTFGSILITGIGSSSLAVMFWAMLPDTVEYGEVKTGVRAEAKTFGFATFAQKAATGINAVLLGALLGVVGFEANATLTGETLLGMKAIMALIPAVGAVAILLVLRGYDLDHAQHRDLVRQLEARRAEEVEG</sequence>